<protein>
    <submittedName>
        <fullName evidence="2">Uncharacterized protein</fullName>
    </submittedName>
</protein>
<accession>A0ABM8FRV3</accession>
<evidence type="ECO:0000256" key="1">
    <source>
        <dbReference type="SAM" id="MobiDB-lite"/>
    </source>
</evidence>
<reference evidence="3" key="1">
    <citation type="journal article" date="2019" name="Int. J. Syst. Evol. Microbiol.">
        <title>The Global Catalogue of Microorganisms (GCM) 10K type strain sequencing project: providing services to taxonomists for standard genome sequencing and annotation.</title>
        <authorList>
            <consortium name="The Broad Institute Genomics Platform"/>
            <consortium name="The Broad Institute Genome Sequencing Center for Infectious Disease"/>
            <person name="Wu L."/>
            <person name="Ma J."/>
        </authorList>
    </citation>
    <scope>NUCLEOTIDE SEQUENCE [LARGE SCALE GENOMIC DNA]</scope>
    <source>
        <strain evidence="3">NBRC 106310</strain>
    </source>
</reference>
<dbReference type="RefSeq" id="WP_286302029.1">
    <property type="nucleotide sequence ID" value="NZ_AP027728.1"/>
</dbReference>
<feature type="region of interest" description="Disordered" evidence="1">
    <location>
        <begin position="333"/>
        <end position="383"/>
    </location>
</feature>
<keyword evidence="3" id="KW-1185">Reference proteome</keyword>
<proteinExistence type="predicted"/>
<organism evidence="2 3">
    <name type="scientific">Microbacterium suwonense</name>
    <dbReference type="NCBI Taxonomy" id="683047"/>
    <lineage>
        <taxon>Bacteria</taxon>
        <taxon>Bacillati</taxon>
        <taxon>Actinomycetota</taxon>
        <taxon>Actinomycetes</taxon>
        <taxon>Micrococcales</taxon>
        <taxon>Microbacteriaceae</taxon>
        <taxon>Microbacterium</taxon>
    </lineage>
</organism>
<dbReference type="EMBL" id="AP027728">
    <property type="protein sequence ID" value="BDZ38176.1"/>
    <property type="molecule type" value="Genomic_DNA"/>
</dbReference>
<feature type="compositionally biased region" description="Basic and acidic residues" evidence="1">
    <location>
        <begin position="371"/>
        <end position="380"/>
    </location>
</feature>
<feature type="compositionally biased region" description="Low complexity" evidence="1">
    <location>
        <begin position="333"/>
        <end position="343"/>
    </location>
</feature>
<feature type="compositionally biased region" description="Acidic residues" evidence="1">
    <location>
        <begin position="344"/>
        <end position="354"/>
    </location>
</feature>
<evidence type="ECO:0000313" key="2">
    <source>
        <dbReference type="EMBL" id="BDZ38176.1"/>
    </source>
</evidence>
<name>A0ABM8FRV3_9MICO</name>
<evidence type="ECO:0000313" key="3">
    <source>
        <dbReference type="Proteomes" id="UP001321543"/>
    </source>
</evidence>
<gene>
    <name evidence="2" type="ORF">GCM10025863_07900</name>
</gene>
<dbReference type="Proteomes" id="UP001321543">
    <property type="component" value="Chromosome"/>
</dbReference>
<sequence>MDDVEDLIGMHTGGRIDADGEERDRPLAAAELVPGAHRTIRRLERSDSPYAGVLIADGDRQRVRVDASDVDAVLWDLAGAQHVAGVRDIVREAGGQAAVLPWCVEPVEVFLARRAAAQRPLSVGEAVTLVGSLLRGIAEMGGRSVGGRWWLDDSCRPLFVPGDGPSCGQAAITILERLRQDGTDRALERVLARICAGAEDHRVVQRSMDGWERELTDLAAPRALERDVHAPERVRTIPLHRSRLPQVEPDGRREHRSMRERLVRLWASALERVRPLNPRRISATDRSGEATDARRPRGRMLLVGVAAASAVLIVGLLWPGGGDDAVSPRAVAADDGTATAATGEPEDAAQEEAEREQRRDSASPDSSDEPDASRPVRDEGDVTDAAVRLLTRIDDCRNEEDTACAEAAVPGGGAVIQERLGQDASERDATLIEDYGDVAVIRLAAGAETGEQMLVIVRTDAGWLVRDVYDVADQPSGSG</sequence>